<dbReference type="PANTHER" id="PTHR45792">
    <property type="entry name" value="DIACYLGLYCEROL LIPASE HOMOLOG-RELATED"/>
    <property type="match status" value="1"/>
</dbReference>
<keyword evidence="5" id="KW-0812">Transmembrane</keyword>
<comment type="cofactor">
    <cofactor evidence="1">
        <name>Ca(2+)</name>
        <dbReference type="ChEBI" id="CHEBI:29108"/>
    </cofactor>
</comment>
<feature type="domain" description="Fungal lipase-type" evidence="15">
    <location>
        <begin position="63"/>
        <end position="180"/>
    </location>
</feature>
<comment type="catalytic activity">
    <reaction evidence="13">
        <text>a 1,2-diacyl-sn-glycerol + H2O = a 2-acylglycerol + a fatty acid + H(+)</text>
        <dbReference type="Rhea" id="RHEA:33275"/>
        <dbReference type="ChEBI" id="CHEBI:15377"/>
        <dbReference type="ChEBI" id="CHEBI:15378"/>
        <dbReference type="ChEBI" id="CHEBI:17389"/>
        <dbReference type="ChEBI" id="CHEBI:17815"/>
        <dbReference type="ChEBI" id="CHEBI:28868"/>
        <dbReference type="EC" id="3.1.1.116"/>
    </reaction>
    <physiologicalReaction direction="left-to-right" evidence="13">
        <dbReference type="Rhea" id="RHEA:33276"/>
    </physiologicalReaction>
</comment>
<evidence type="ECO:0000256" key="6">
    <source>
        <dbReference type="ARBA" id="ARBA00022723"/>
    </source>
</evidence>
<comment type="caution">
    <text evidence="16">The sequence shown here is derived from an EMBL/GenBank/DDBJ whole genome shotgun (WGS) entry which is preliminary data.</text>
</comment>
<evidence type="ECO:0000256" key="7">
    <source>
        <dbReference type="ARBA" id="ARBA00022801"/>
    </source>
</evidence>
<keyword evidence="10" id="KW-1133">Transmembrane helix</keyword>
<keyword evidence="3" id="KW-1003">Cell membrane</keyword>
<keyword evidence="12" id="KW-0472">Membrane</keyword>
<dbReference type="InterPro" id="IPR029058">
    <property type="entry name" value="AB_hydrolase_fold"/>
</dbReference>
<evidence type="ECO:0000256" key="12">
    <source>
        <dbReference type="ARBA" id="ARBA00023136"/>
    </source>
</evidence>
<dbReference type="EMBL" id="JAPFFF010000048">
    <property type="protein sequence ID" value="KAK8840105.1"/>
    <property type="molecule type" value="Genomic_DNA"/>
</dbReference>
<dbReference type="Pfam" id="PF01764">
    <property type="entry name" value="Lipase_3"/>
    <property type="match status" value="1"/>
</dbReference>
<keyword evidence="11" id="KW-0443">Lipid metabolism</keyword>
<evidence type="ECO:0000256" key="14">
    <source>
        <dbReference type="ARBA" id="ARBA00026104"/>
    </source>
</evidence>
<keyword evidence="17" id="KW-1185">Reference proteome</keyword>
<evidence type="ECO:0000313" key="16">
    <source>
        <dbReference type="EMBL" id="KAK8840105.1"/>
    </source>
</evidence>
<evidence type="ECO:0000256" key="9">
    <source>
        <dbReference type="ARBA" id="ARBA00022963"/>
    </source>
</evidence>
<keyword evidence="9" id="KW-0442">Lipid degradation</keyword>
<evidence type="ECO:0000256" key="4">
    <source>
        <dbReference type="ARBA" id="ARBA00022553"/>
    </source>
</evidence>
<proteinExistence type="predicted"/>
<reference evidence="16 17" key="1">
    <citation type="submission" date="2024-04" db="EMBL/GenBank/DDBJ databases">
        <title>Tritrichomonas musculus Genome.</title>
        <authorList>
            <person name="Alves-Ferreira E."/>
            <person name="Grigg M."/>
            <person name="Lorenzi H."/>
            <person name="Galac M."/>
        </authorList>
    </citation>
    <scope>NUCLEOTIDE SEQUENCE [LARGE SCALE GENOMIC DNA]</scope>
    <source>
        <strain evidence="16 17">EAF2021</strain>
    </source>
</reference>
<evidence type="ECO:0000256" key="1">
    <source>
        <dbReference type="ARBA" id="ARBA00001913"/>
    </source>
</evidence>
<keyword evidence="7" id="KW-0378">Hydrolase</keyword>
<dbReference type="InterPro" id="IPR052214">
    <property type="entry name" value="DAG_Lipase-Related"/>
</dbReference>
<dbReference type="Proteomes" id="UP001470230">
    <property type="component" value="Unassembled WGS sequence"/>
</dbReference>
<dbReference type="EC" id="3.1.1.116" evidence="14"/>
<keyword evidence="4" id="KW-0597">Phosphoprotein</keyword>
<gene>
    <name evidence="16" type="ORF">M9Y10_031042</name>
</gene>
<dbReference type="Gene3D" id="3.40.50.1820">
    <property type="entry name" value="alpha/beta hydrolase"/>
    <property type="match status" value="1"/>
</dbReference>
<dbReference type="PANTHER" id="PTHR45792:SF8">
    <property type="entry name" value="DIACYLGLYCEROL LIPASE-ALPHA"/>
    <property type="match status" value="1"/>
</dbReference>
<evidence type="ECO:0000256" key="3">
    <source>
        <dbReference type="ARBA" id="ARBA00022475"/>
    </source>
</evidence>
<evidence type="ECO:0000256" key="2">
    <source>
        <dbReference type="ARBA" id="ARBA00004651"/>
    </source>
</evidence>
<dbReference type="SUPFAM" id="SSF53474">
    <property type="entry name" value="alpha/beta-Hydrolases"/>
    <property type="match status" value="1"/>
</dbReference>
<evidence type="ECO:0000313" key="17">
    <source>
        <dbReference type="Proteomes" id="UP001470230"/>
    </source>
</evidence>
<organism evidence="16 17">
    <name type="scientific">Tritrichomonas musculus</name>
    <dbReference type="NCBI Taxonomy" id="1915356"/>
    <lineage>
        <taxon>Eukaryota</taxon>
        <taxon>Metamonada</taxon>
        <taxon>Parabasalia</taxon>
        <taxon>Tritrichomonadida</taxon>
        <taxon>Tritrichomonadidae</taxon>
        <taxon>Tritrichomonas</taxon>
    </lineage>
</organism>
<evidence type="ECO:0000256" key="5">
    <source>
        <dbReference type="ARBA" id="ARBA00022692"/>
    </source>
</evidence>
<evidence type="ECO:0000256" key="10">
    <source>
        <dbReference type="ARBA" id="ARBA00022989"/>
    </source>
</evidence>
<keyword evidence="8" id="KW-0106">Calcium</keyword>
<dbReference type="InterPro" id="IPR002921">
    <property type="entry name" value="Fungal_lipase-type"/>
</dbReference>
<evidence type="ECO:0000256" key="8">
    <source>
        <dbReference type="ARBA" id="ARBA00022837"/>
    </source>
</evidence>
<sequence length="327" mass="36993">MTFVNKLGPKFLRFCMDLTIYAYRGDFEHYTKDIIFKSLESKISQPAFYVLKLAKYNDSIFVVTRGAVTTYDFQTILDMSEIKTEYGTFHSGFYKAAKFVYDKVKPILQDESNKSKQVYFVGHSLGGAVSASLILLFQNKNYKSIVFGAPPVVDLSHSMKYENCIASFVAEHDLIPTLSVPNIAKQLKERIPDSFTPEMLNSKDDQFHKRLINEFNKILDSFDTEGVPAGKEVVASLKNAAPLFIENVIQLIRDKLDKVVRFTPGCVFHITKMNTDSENKQIPLRKKKLSDFKVNATDELDILSSSKSAVADHPPGSYESCLDMLID</sequence>
<comment type="subcellular location">
    <subcellularLocation>
        <location evidence="2">Cell membrane</location>
        <topology evidence="2">Multi-pass membrane protein</topology>
    </subcellularLocation>
</comment>
<accession>A0ABR2H1R8</accession>
<protein>
    <recommendedName>
        <fullName evidence="14">sn-1-specific diacylglycerol lipase</fullName>
        <ecNumber evidence="14">3.1.1.116</ecNumber>
    </recommendedName>
</protein>
<evidence type="ECO:0000256" key="13">
    <source>
        <dbReference type="ARBA" id="ARBA00024531"/>
    </source>
</evidence>
<dbReference type="CDD" id="cd00519">
    <property type="entry name" value="Lipase_3"/>
    <property type="match status" value="1"/>
</dbReference>
<evidence type="ECO:0000259" key="15">
    <source>
        <dbReference type="Pfam" id="PF01764"/>
    </source>
</evidence>
<keyword evidence="6" id="KW-0479">Metal-binding</keyword>
<evidence type="ECO:0000256" key="11">
    <source>
        <dbReference type="ARBA" id="ARBA00023098"/>
    </source>
</evidence>
<name>A0ABR2H1R8_9EUKA</name>